<dbReference type="OrthoDB" id="184880at2759"/>
<dbReference type="Gene3D" id="3.40.50.150">
    <property type="entry name" value="Vaccinia Virus protein VP39"/>
    <property type="match status" value="1"/>
</dbReference>
<evidence type="ECO:0000313" key="2">
    <source>
        <dbReference type="EMBL" id="TFL00082.1"/>
    </source>
</evidence>
<dbReference type="AlphaFoldDB" id="A0A5C3QEF8"/>
<protein>
    <recommendedName>
        <fullName evidence="4">Methyltransferase domain-containing protein</fullName>
    </recommendedName>
</protein>
<evidence type="ECO:0000256" key="1">
    <source>
        <dbReference type="SAM" id="MobiDB-lite"/>
    </source>
</evidence>
<accession>A0A5C3QEF8</accession>
<reference evidence="2 3" key="1">
    <citation type="journal article" date="2019" name="Nat. Ecol. Evol.">
        <title>Megaphylogeny resolves global patterns of mushroom evolution.</title>
        <authorList>
            <person name="Varga T."/>
            <person name="Krizsan K."/>
            <person name="Foldi C."/>
            <person name="Dima B."/>
            <person name="Sanchez-Garcia M."/>
            <person name="Sanchez-Ramirez S."/>
            <person name="Szollosi G.J."/>
            <person name="Szarkandi J.G."/>
            <person name="Papp V."/>
            <person name="Albert L."/>
            <person name="Andreopoulos W."/>
            <person name="Angelini C."/>
            <person name="Antonin V."/>
            <person name="Barry K.W."/>
            <person name="Bougher N.L."/>
            <person name="Buchanan P."/>
            <person name="Buyck B."/>
            <person name="Bense V."/>
            <person name="Catcheside P."/>
            <person name="Chovatia M."/>
            <person name="Cooper J."/>
            <person name="Damon W."/>
            <person name="Desjardin D."/>
            <person name="Finy P."/>
            <person name="Geml J."/>
            <person name="Haridas S."/>
            <person name="Hughes K."/>
            <person name="Justo A."/>
            <person name="Karasinski D."/>
            <person name="Kautmanova I."/>
            <person name="Kiss B."/>
            <person name="Kocsube S."/>
            <person name="Kotiranta H."/>
            <person name="LaButti K.M."/>
            <person name="Lechner B.E."/>
            <person name="Liimatainen K."/>
            <person name="Lipzen A."/>
            <person name="Lukacs Z."/>
            <person name="Mihaltcheva S."/>
            <person name="Morgado L.N."/>
            <person name="Niskanen T."/>
            <person name="Noordeloos M.E."/>
            <person name="Ohm R.A."/>
            <person name="Ortiz-Santana B."/>
            <person name="Ovrebo C."/>
            <person name="Racz N."/>
            <person name="Riley R."/>
            <person name="Savchenko A."/>
            <person name="Shiryaev A."/>
            <person name="Soop K."/>
            <person name="Spirin V."/>
            <person name="Szebenyi C."/>
            <person name="Tomsovsky M."/>
            <person name="Tulloss R.E."/>
            <person name="Uehling J."/>
            <person name="Grigoriev I.V."/>
            <person name="Vagvolgyi C."/>
            <person name="Papp T."/>
            <person name="Martin F.M."/>
            <person name="Miettinen O."/>
            <person name="Hibbett D.S."/>
            <person name="Nagy L.G."/>
        </authorList>
    </citation>
    <scope>NUCLEOTIDE SEQUENCE [LARGE SCALE GENOMIC DNA]</scope>
    <source>
        <strain evidence="2 3">CBS 309.79</strain>
    </source>
</reference>
<proteinExistence type="predicted"/>
<dbReference type="STRING" id="1884261.A0A5C3QEF8"/>
<evidence type="ECO:0000313" key="3">
    <source>
        <dbReference type="Proteomes" id="UP000305067"/>
    </source>
</evidence>
<gene>
    <name evidence="2" type="ORF">BDV98DRAFT_583707</name>
</gene>
<organism evidence="2 3">
    <name type="scientific">Pterulicium gracile</name>
    <dbReference type="NCBI Taxonomy" id="1884261"/>
    <lineage>
        <taxon>Eukaryota</taxon>
        <taxon>Fungi</taxon>
        <taxon>Dikarya</taxon>
        <taxon>Basidiomycota</taxon>
        <taxon>Agaricomycotina</taxon>
        <taxon>Agaricomycetes</taxon>
        <taxon>Agaricomycetidae</taxon>
        <taxon>Agaricales</taxon>
        <taxon>Pleurotineae</taxon>
        <taxon>Pterulaceae</taxon>
        <taxon>Pterulicium</taxon>
    </lineage>
</organism>
<dbReference type="InterPro" id="IPR029063">
    <property type="entry name" value="SAM-dependent_MTases_sf"/>
</dbReference>
<dbReference type="SUPFAM" id="SSF53335">
    <property type="entry name" value="S-adenosyl-L-methionine-dependent methyltransferases"/>
    <property type="match status" value="1"/>
</dbReference>
<evidence type="ECO:0008006" key="4">
    <source>
        <dbReference type="Google" id="ProtNLM"/>
    </source>
</evidence>
<dbReference type="Proteomes" id="UP000305067">
    <property type="component" value="Unassembled WGS sequence"/>
</dbReference>
<dbReference type="EMBL" id="ML178830">
    <property type="protein sequence ID" value="TFL00082.1"/>
    <property type="molecule type" value="Genomic_DNA"/>
</dbReference>
<feature type="region of interest" description="Disordered" evidence="1">
    <location>
        <begin position="308"/>
        <end position="352"/>
    </location>
</feature>
<name>A0A5C3QEF8_9AGAR</name>
<keyword evidence="3" id="KW-1185">Reference proteome</keyword>
<feature type="compositionally biased region" description="Pro residues" evidence="1">
    <location>
        <begin position="324"/>
        <end position="352"/>
    </location>
</feature>
<sequence length="393" mass="43238">MPDASYPFPYDEEEIQRLDMQHRLIEAKFGYTLSPRIKIGDGDVVLDNGCGTAWDISLNAHLATSPSSVKFIYADISDYGFPSSSSESSNIQFETHDLWTSKFRVVHQRLMKVSITRSEWSTVLSELYRVLKPGGCIQLVKSTTEQASRTFPGDGVRTRDTRAVLPGLIEGAGFRDLSIDERVFGLEGAVAARAASSLIPSGVYLGDASRGEGGENLLEDVALDMMPRALGSVKGRNGVDLKLLVERCSTEWKDVKWAEPCLVSFSHLKILLMQAHLPISYNISLELVRELFKTVGLASDQFQRSNCTVPRSLGSRPAHHDDPPPPPSPPPPPPSPPSPPPSPPPHSHSQPPPPPPLLWCFLRLRSRPPPLIRSTCDIWGVAWGSLLMYASDE</sequence>